<evidence type="ECO:0000313" key="1">
    <source>
        <dbReference type="EMBL" id="KAK8728160.1"/>
    </source>
</evidence>
<sequence length="194" mass="23593">IKHEYNYLCSKIEKVFKTRNKEPYLPVSRYMNSIRQHSQLVKFRVSHVKDKDYLKKLVDVLEGFVQFEPLHRDDMQHELTVRLYMTAKLLYLNSEHFDGDIVLEYLPDFIWKAFQRRFNYQDDCFRLLHFTFAESAESIINTLHEQGTFPLQLDEDFTQELELSLQFLLPDLQQIFRQYFPITELEKIMRKEKV</sequence>
<name>A0AAW0WAH2_CHEQU</name>
<organism evidence="1 2">
    <name type="scientific">Cherax quadricarinatus</name>
    <name type="common">Australian red claw crayfish</name>
    <dbReference type="NCBI Taxonomy" id="27406"/>
    <lineage>
        <taxon>Eukaryota</taxon>
        <taxon>Metazoa</taxon>
        <taxon>Ecdysozoa</taxon>
        <taxon>Arthropoda</taxon>
        <taxon>Crustacea</taxon>
        <taxon>Multicrustacea</taxon>
        <taxon>Malacostraca</taxon>
        <taxon>Eumalacostraca</taxon>
        <taxon>Eucarida</taxon>
        <taxon>Decapoda</taxon>
        <taxon>Pleocyemata</taxon>
        <taxon>Astacidea</taxon>
        <taxon>Parastacoidea</taxon>
        <taxon>Parastacidae</taxon>
        <taxon>Cherax</taxon>
    </lineage>
</organism>
<protein>
    <submittedName>
        <fullName evidence="1">Uncharacterized protein</fullName>
    </submittedName>
</protein>
<dbReference type="EMBL" id="JARKIK010000072">
    <property type="protein sequence ID" value="KAK8728160.1"/>
    <property type="molecule type" value="Genomic_DNA"/>
</dbReference>
<feature type="non-terminal residue" evidence="1">
    <location>
        <position position="194"/>
    </location>
</feature>
<accession>A0AAW0WAH2</accession>
<gene>
    <name evidence="1" type="ORF">OTU49_009143</name>
</gene>
<evidence type="ECO:0000313" key="2">
    <source>
        <dbReference type="Proteomes" id="UP001445076"/>
    </source>
</evidence>
<dbReference type="AlphaFoldDB" id="A0AAW0WAH2"/>
<dbReference type="Proteomes" id="UP001445076">
    <property type="component" value="Unassembled WGS sequence"/>
</dbReference>
<keyword evidence="2" id="KW-1185">Reference proteome</keyword>
<proteinExistence type="predicted"/>
<reference evidence="1 2" key="1">
    <citation type="journal article" date="2024" name="BMC Genomics">
        <title>Genome assembly of redclaw crayfish (Cherax quadricarinatus) provides insights into its immune adaptation and hypoxia tolerance.</title>
        <authorList>
            <person name="Liu Z."/>
            <person name="Zheng J."/>
            <person name="Li H."/>
            <person name="Fang K."/>
            <person name="Wang S."/>
            <person name="He J."/>
            <person name="Zhou D."/>
            <person name="Weng S."/>
            <person name="Chi M."/>
            <person name="Gu Z."/>
            <person name="He J."/>
            <person name="Li F."/>
            <person name="Wang M."/>
        </authorList>
    </citation>
    <scope>NUCLEOTIDE SEQUENCE [LARGE SCALE GENOMIC DNA]</scope>
    <source>
        <strain evidence="1">ZL_2023a</strain>
    </source>
</reference>
<feature type="non-terminal residue" evidence="1">
    <location>
        <position position="1"/>
    </location>
</feature>
<comment type="caution">
    <text evidence="1">The sequence shown here is derived from an EMBL/GenBank/DDBJ whole genome shotgun (WGS) entry which is preliminary data.</text>
</comment>